<keyword evidence="2" id="KW-1185">Reference proteome</keyword>
<accession>A0A0U1L3N6</accession>
<dbReference type="EMBL" id="CTRP01000014">
    <property type="protein sequence ID" value="CQR73723.1"/>
    <property type="molecule type" value="Genomic_DNA"/>
</dbReference>
<proteinExistence type="predicted"/>
<evidence type="ECO:0000313" key="2">
    <source>
        <dbReference type="Proteomes" id="UP000049855"/>
    </source>
</evidence>
<dbReference type="Proteomes" id="UP000049855">
    <property type="component" value="Unassembled WGS sequence"/>
</dbReference>
<evidence type="ECO:0000313" key="1">
    <source>
        <dbReference type="EMBL" id="CQR73723.1"/>
    </source>
</evidence>
<protein>
    <submittedName>
        <fullName evidence="1">Uncharacterized protein</fullName>
    </submittedName>
</protein>
<dbReference type="AlphaFoldDB" id="A0A0U1L3N6"/>
<reference evidence="2" key="1">
    <citation type="submission" date="2015-03" db="EMBL/GenBank/DDBJ databases">
        <authorList>
            <person name="Nijsse Bart"/>
        </authorList>
    </citation>
    <scope>NUCLEOTIDE SEQUENCE [LARGE SCALE GENOMIC DNA]</scope>
</reference>
<organism evidence="1 2">
    <name type="scientific">Sporomusa ovata</name>
    <dbReference type="NCBI Taxonomy" id="2378"/>
    <lineage>
        <taxon>Bacteria</taxon>
        <taxon>Bacillati</taxon>
        <taxon>Bacillota</taxon>
        <taxon>Negativicutes</taxon>
        <taxon>Selenomonadales</taxon>
        <taxon>Sporomusaceae</taxon>
        <taxon>Sporomusa</taxon>
    </lineage>
</organism>
<sequence>MAGYQLLRKRLFDLGRLFGEKIVGDEYFATEITTPMGRIFKGL</sequence>
<name>A0A0U1L3N6_9FIRM</name>
<gene>
    <name evidence="1" type="ORF">SpAn4DRAFT_0185</name>
</gene>